<evidence type="ECO:0000256" key="1">
    <source>
        <dbReference type="SAM" id="MobiDB-lite"/>
    </source>
</evidence>
<evidence type="ECO:0000313" key="4">
    <source>
        <dbReference type="Proteomes" id="UP001560045"/>
    </source>
</evidence>
<feature type="compositionally biased region" description="Low complexity" evidence="1">
    <location>
        <begin position="127"/>
        <end position="145"/>
    </location>
</feature>
<keyword evidence="2" id="KW-0472">Membrane</keyword>
<dbReference type="EMBL" id="JBFNXQ010000054">
    <property type="protein sequence ID" value="MEX5719925.1"/>
    <property type="molecule type" value="Genomic_DNA"/>
</dbReference>
<sequence length="226" mass="23191">MVPVAGLLVLAGLGLFVTGVMTDVTTWYWACVAVCGLAAVLLVVARLRTPAESRSPVPDTRTPSGAAATDPGPADTGTPRTPAEPVPAPPVTATDPTAAHRHGRHEAPDDDARPAAPPPVTPPATPPATASATPPAPAGRPAAGEPAEEDVEVTDLLLVVDLTDEVLVVDEHPRYHLGDCRWLAGRATIPLPVGEARTDGFTPCAVCGPDAHLAGVERARRAARRA</sequence>
<keyword evidence="4" id="KW-1185">Reference proteome</keyword>
<gene>
    <name evidence="3" type="ORF">ABQ292_16295</name>
</gene>
<organism evidence="3 4">
    <name type="scientific">Geodermatophilus maliterrae</name>
    <dbReference type="NCBI Taxonomy" id="3162531"/>
    <lineage>
        <taxon>Bacteria</taxon>
        <taxon>Bacillati</taxon>
        <taxon>Actinomycetota</taxon>
        <taxon>Actinomycetes</taxon>
        <taxon>Geodermatophilales</taxon>
        <taxon>Geodermatophilaceae</taxon>
        <taxon>Geodermatophilus</taxon>
    </lineage>
</organism>
<dbReference type="Proteomes" id="UP001560045">
    <property type="component" value="Unassembled WGS sequence"/>
</dbReference>
<dbReference type="RefSeq" id="WP_369208241.1">
    <property type="nucleotide sequence ID" value="NZ_JBFNXQ010000054.1"/>
</dbReference>
<accession>A0ABV3XH66</accession>
<comment type="caution">
    <text evidence="3">The sequence shown here is derived from an EMBL/GenBank/DDBJ whole genome shotgun (WGS) entry which is preliminary data.</text>
</comment>
<feature type="transmembrane region" description="Helical" evidence="2">
    <location>
        <begin position="26"/>
        <end position="45"/>
    </location>
</feature>
<reference evidence="3 4" key="1">
    <citation type="submission" date="2024-06" db="EMBL/GenBank/DDBJ databases">
        <title>Draft genome sequence of Geodermatophilus badlandi, a novel member of the Geodermatophilaceae isolated from badland sedimentary rocks in the Red desert, Wyoming, USA.</title>
        <authorList>
            <person name="Ben Tekaya S."/>
            <person name="Nouioui I."/>
            <person name="Flores G.M."/>
            <person name="Shaal M.N."/>
            <person name="Bredoire F."/>
            <person name="Basile F."/>
            <person name="Van Diepen L."/>
            <person name="Ward N.L."/>
        </authorList>
    </citation>
    <scope>NUCLEOTIDE SEQUENCE [LARGE SCALE GENOMIC DNA]</scope>
    <source>
        <strain evidence="3 4">WL48A</strain>
    </source>
</reference>
<proteinExistence type="predicted"/>
<feature type="compositionally biased region" description="Pro residues" evidence="1">
    <location>
        <begin position="115"/>
        <end position="126"/>
    </location>
</feature>
<keyword evidence="2" id="KW-0812">Transmembrane</keyword>
<evidence type="ECO:0000313" key="3">
    <source>
        <dbReference type="EMBL" id="MEX5719925.1"/>
    </source>
</evidence>
<feature type="region of interest" description="Disordered" evidence="1">
    <location>
        <begin position="51"/>
        <end position="150"/>
    </location>
</feature>
<evidence type="ECO:0000256" key="2">
    <source>
        <dbReference type="SAM" id="Phobius"/>
    </source>
</evidence>
<keyword evidence="2" id="KW-1133">Transmembrane helix</keyword>
<name>A0ABV3XH66_9ACTN</name>
<protein>
    <submittedName>
        <fullName evidence="3">Uncharacterized protein</fullName>
    </submittedName>
</protein>